<keyword evidence="3" id="KW-1185">Reference proteome</keyword>
<feature type="compositionally biased region" description="Basic and acidic residues" evidence="1">
    <location>
        <begin position="64"/>
        <end position="80"/>
    </location>
</feature>
<feature type="compositionally biased region" description="Basic and acidic residues" evidence="1">
    <location>
        <begin position="184"/>
        <end position="195"/>
    </location>
</feature>
<dbReference type="Proteomes" id="UP001157091">
    <property type="component" value="Unassembled WGS sequence"/>
</dbReference>
<evidence type="ECO:0000313" key="3">
    <source>
        <dbReference type="Proteomes" id="UP001157091"/>
    </source>
</evidence>
<feature type="region of interest" description="Disordered" evidence="1">
    <location>
        <begin position="40"/>
        <end position="239"/>
    </location>
</feature>
<comment type="caution">
    <text evidence="2">The sequence shown here is derived from an EMBL/GenBank/DDBJ whole genome shotgun (WGS) entry which is preliminary data.</text>
</comment>
<protein>
    <submittedName>
        <fullName evidence="2">Uncharacterized protein</fullName>
    </submittedName>
</protein>
<reference evidence="3" key="1">
    <citation type="journal article" date="2019" name="Int. J. Syst. Evol. Microbiol.">
        <title>The Global Catalogue of Microorganisms (GCM) 10K type strain sequencing project: providing services to taxonomists for standard genome sequencing and annotation.</title>
        <authorList>
            <consortium name="The Broad Institute Genomics Platform"/>
            <consortium name="The Broad Institute Genome Sequencing Center for Infectious Disease"/>
            <person name="Wu L."/>
            <person name="Ma J."/>
        </authorList>
    </citation>
    <scope>NUCLEOTIDE SEQUENCE [LARGE SCALE GENOMIC DNA]</scope>
    <source>
        <strain evidence="3">NBRC 106348</strain>
    </source>
</reference>
<accession>A0ABQ6I2U6</accession>
<gene>
    <name evidence="2" type="ORF">GCM10025864_28490</name>
</gene>
<feature type="compositionally biased region" description="Basic and acidic residues" evidence="1">
    <location>
        <begin position="92"/>
        <end position="106"/>
    </location>
</feature>
<name>A0ABQ6I2U6_9MICO</name>
<sequence>MGLGVVVVEEDGVVRPSGAGLEQAARVAAGAAEVRLLDEQDPFPGCRERLAGSGMGGEGAALVDQDHAPSDARERRRGEAGELGEGVVLGAEGRDDDGQRPDRRVAVDGPLGGVEPAVARARGELEPAPVDVGRRDVERPRRAVGQLGARQLTPLAAVGGVGHETSPSLDGEPHRASPQARPPADGRRVVPRPEIESVATCDGEPALARGELRRTAPEQGKAGDVVVGAGEGEALQRKR</sequence>
<feature type="compositionally biased region" description="Basic and acidic residues" evidence="1">
    <location>
        <begin position="132"/>
        <end position="141"/>
    </location>
</feature>
<organism evidence="2 3">
    <name type="scientific">Luteimicrobium album</name>
    <dbReference type="NCBI Taxonomy" id="1054550"/>
    <lineage>
        <taxon>Bacteria</taxon>
        <taxon>Bacillati</taxon>
        <taxon>Actinomycetota</taxon>
        <taxon>Actinomycetes</taxon>
        <taxon>Micrococcales</taxon>
        <taxon>Luteimicrobium</taxon>
    </lineage>
</organism>
<proteinExistence type="predicted"/>
<evidence type="ECO:0000313" key="2">
    <source>
        <dbReference type="EMBL" id="GMA25090.1"/>
    </source>
</evidence>
<dbReference type="EMBL" id="BSUK01000001">
    <property type="protein sequence ID" value="GMA25090.1"/>
    <property type="molecule type" value="Genomic_DNA"/>
</dbReference>
<evidence type="ECO:0000256" key="1">
    <source>
        <dbReference type="SAM" id="MobiDB-lite"/>
    </source>
</evidence>